<reference evidence="4" key="1">
    <citation type="journal article" date="2019" name="Int. J. Syst. Evol. Microbiol.">
        <title>The Global Catalogue of Microorganisms (GCM) 10K type strain sequencing project: providing services to taxonomists for standard genome sequencing and annotation.</title>
        <authorList>
            <consortium name="The Broad Institute Genomics Platform"/>
            <consortium name="The Broad Institute Genome Sequencing Center for Infectious Disease"/>
            <person name="Wu L."/>
            <person name="Ma J."/>
        </authorList>
    </citation>
    <scope>NUCLEOTIDE SEQUENCE [LARGE SCALE GENOMIC DNA]</scope>
    <source>
        <strain evidence="4">CGMCC 4.7132</strain>
    </source>
</reference>
<dbReference type="EMBL" id="JBHSFP010000002">
    <property type="protein sequence ID" value="MFC4530131.1"/>
    <property type="molecule type" value="Genomic_DNA"/>
</dbReference>
<name>A0ABV9CBC8_9ACTN</name>
<feature type="compositionally biased region" description="Basic and acidic residues" evidence="1">
    <location>
        <begin position="154"/>
        <end position="176"/>
    </location>
</feature>
<proteinExistence type="predicted"/>
<gene>
    <name evidence="3" type="ORF">ACFO60_05090</name>
</gene>
<keyword evidence="2" id="KW-0812">Transmembrane</keyword>
<keyword evidence="2" id="KW-1133">Transmembrane helix</keyword>
<evidence type="ECO:0000256" key="1">
    <source>
        <dbReference type="SAM" id="MobiDB-lite"/>
    </source>
</evidence>
<dbReference type="Proteomes" id="UP001596004">
    <property type="component" value="Unassembled WGS sequence"/>
</dbReference>
<feature type="region of interest" description="Disordered" evidence="1">
    <location>
        <begin position="150"/>
        <end position="176"/>
    </location>
</feature>
<accession>A0ABV9CBC8</accession>
<keyword evidence="4" id="KW-1185">Reference proteome</keyword>
<dbReference type="RefSeq" id="WP_380837563.1">
    <property type="nucleotide sequence ID" value="NZ_JBHSFP010000002.1"/>
</dbReference>
<evidence type="ECO:0000256" key="2">
    <source>
        <dbReference type="SAM" id="Phobius"/>
    </source>
</evidence>
<keyword evidence="2" id="KW-0472">Membrane</keyword>
<evidence type="ECO:0000313" key="4">
    <source>
        <dbReference type="Proteomes" id="UP001596004"/>
    </source>
</evidence>
<feature type="transmembrane region" description="Helical" evidence="2">
    <location>
        <begin position="24"/>
        <end position="48"/>
    </location>
</feature>
<organism evidence="3 4">
    <name type="scientific">Sphaerisporangium dianthi</name>
    <dbReference type="NCBI Taxonomy" id="1436120"/>
    <lineage>
        <taxon>Bacteria</taxon>
        <taxon>Bacillati</taxon>
        <taxon>Actinomycetota</taxon>
        <taxon>Actinomycetes</taxon>
        <taxon>Streptosporangiales</taxon>
        <taxon>Streptosporangiaceae</taxon>
        <taxon>Sphaerisporangium</taxon>
    </lineage>
</organism>
<protein>
    <submittedName>
        <fullName evidence="3">Uncharacterized protein</fullName>
    </submittedName>
</protein>
<sequence>MITASAAGGAATWAAKAPGIFAALLRVSLGIAMFSAAIVIIVVVAALFGAERRAYGRLLYLIQTVASIFTGRVRPNLKLIEEFDTPEVKIRPSAYVAGNPYDGILEDLQSALTELEAANQRHKTALTALQMVLIQGGATKEHADMLAELLSTSETRREPAEPELSDRGDAESPHVG</sequence>
<evidence type="ECO:0000313" key="3">
    <source>
        <dbReference type="EMBL" id="MFC4530131.1"/>
    </source>
</evidence>
<comment type="caution">
    <text evidence="3">The sequence shown here is derived from an EMBL/GenBank/DDBJ whole genome shotgun (WGS) entry which is preliminary data.</text>
</comment>